<gene>
    <name evidence="2" type="ORF">SAMN05216276_100632</name>
</gene>
<protein>
    <submittedName>
        <fullName evidence="2">Selenocysteine lyase/Cysteine desulfurase</fullName>
    </submittedName>
</protein>
<keyword evidence="3" id="KW-1185">Reference proteome</keyword>
<dbReference type="RefSeq" id="WP_179281943.1">
    <property type="nucleotide sequence ID" value="NZ_FZOD01000006.1"/>
</dbReference>
<proteinExistence type="predicted"/>
<dbReference type="InterPro" id="IPR015424">
    <property type="entry name" value="PyrdxlP-dep_Trfase"/>
</dbReference>
<dbReference type="InterPro" id="IPR015421">
    <property type="entry name" value="PyrdxlP-dep_Trfase_major"/>
</dbReference>
<evidence type="ECO:0000259" key="1">
    <source>
        <dbReference type="Pfam" id="PF00266"/>
    </source>
</evidence>
<dbReference type="Pfam" id="PF00266">
    <property type="entry name" value="Aminotran_5"/>
    <property type="match status" value="1"/>
</dbReference>
<sequence length="381" mass="39764">MTRQFFFATTGDRVPDELAAYVAHCDEPTGYLDFAHVGPPLRAAVDARHAALRVTATSDPVGPLEEIRKEARRRAAAVIGGDVGVTFAASTTAGLFATAFGLTASGTLLVPEGEFPANAVPWLRAAARGGPAVRRVPQDAGRITAGALRSVLDAGVVGLTVSAVDYRTGWKAPLADLREVLGPDRLLIVDAIQGFGITELDLDVADVVVAGGQKWLRSGWGAAILGVRPRALERIAPDLGGWTGLADPYGGSAGTELGAPAAGPDRLLMTNTDLEAIAGLHASLSLVVEAGTPRLSDRLGQVVAVLLDVLRHRGAEVLGDDWPERRRAGIVSFRLPGEAPEVTLARLSEGGVTAAVRGGLLRLSPHVSTTEETVRRFADAL</sequence>
<dbReference type="SUPFAM" id="SSF53383">
    <property type="entry name" value="PLP-dependent transferases"/>
    <property type="match status" value="1"/>
</dbReference>
<keyword evidence="2" id="KW-0456">Lyase</keyword>
<dbReference type="GO" id="GO:0016829">
    <property type="term" value="F:lyase activity"/>
    <property type="evidence" value="ECO:0007669"/>
    <property type="project" value="UniProtKB-KW"/>
</dbReference>
<accession>A0A239CR84</accession>
<organism evidence="2 3">
    <name type="scientific">Streptosporangium subroseum</name>
    <dbReference type="NCBI Taxonomy" id="106412"/>
    <lineage>
        <taxon>Bacteria</taxon>
        <taxon>Bacillati</taxon>
        <taxon>Actinomycetota</taxon>
        <taxon>Actinomycetes</taxon>
        <taxon>Streptosporangiales</taxon>
        <taxon>Streptosporangiaceae</taxon>
        <taxon>Streptosporangium</taxon>
    </lineage>
</organism>
<dbReference type="AlphaFoldDB" id="A0A239CR84"/>
<reference evidence="2 3" key="1">
    <citation type="submission" date="2017-06" db="EMBL/GenBank/DDBJ databases">
        <authorList>
            <person name="Kim H.J."/>
            <person name="Triplett B.A."/>
        </authorList>
    </citation>
    <scope>NUCLEOTIDE SEQUENCE [LARGE SCALE GENOMIC DNA]</scope>
    <source>
        <strain evidence="2 3">CGMCC 4.2132</strain>
    </source>
</reference>
<dbReference type="Gene3D" id="3.90.1150.10">
    <property type="entry name" value="Aspartate Aminotransferase, domain 1"/>
    <property type="match status" value="1"/>
</dbReference>
<dbReference type="PANTHER" id="PTHR43586:SF15">
    <property type="entry name" value="BLR3095 PROTEIN"/>
    <property type="match status" value="1"/>
</dbReference>
<dbReference type="Gene3D" id="3.40.640.10">
    <property type="entry name" value="Type I PLP-dependent aspartate aminotransferase-like (Major domain)"/>
    <property type="match status" value="1"/>
</dbReference>
<dbReference type="Proteomes" id="UP000198282">
    <property type="component" value="Unassembled WGS sequence"/>
</dbReference>
<dbReference type="PANTHER" id="PTHR43586">
    <property type="entry name" value="CYSTEINE DESULFURASE"/>
    <property type="match status" value="1"/>
</dbReference>
<dbReference type="InterPro" id="IPR015422">
    <property type="entry name" value="PyrdxlP-dep_Trfase_small"/>
</dbReference>
<evidence type="ECO:0000313" key="3">
    <source>
        <dbReference type="Proteomes" id="UP000198282"/>
    </source>
</evidence>
<dbReference type="InterPro" id="IPR000192">
    <property type="entry name" value="Aminotrans_V_dom"/>
</dbReference>
<evidence type="ECO:0000313" key="2">
    <source>
        <dbReference type="EMBL" id="SNS22439.1"/>
    </source>
</evidence>
<name>A0A239CR84_9ACTN</name>
<feature type="domain" description="Aminotransferase class V" evidence="1">
    <location>
        <begin position="64"/>
        <end position="359"/>
    </location>
</feature>
<dbReference type="EMBL" id="FZOD01000006">
    <property type="protein sequence ID" value="SNS22439.1"/>
    <property type="molecule type" value="Genomic_DNA"/>
</dbReference>